<feature type="signal peptide" evidence="1">
    <location>
        <begin position="1"/>
        <end position="20"/>
    </location>
</feature>
<dbReference type="Pfam" id="PF03659">
    <property type="entry name" value="Glyco_hydro_71"/>
    <property type="match status" value="1"/>
</dbReference>
<evidence type="ECO:0000313" key="2">
    <source>
        <dbReference type="EMBL" id="KZF26917.1"/>
    </source>
</evidence>
<protein>
    <submittedName>
        <fullName evidence="2">Glycoside hydrolase family 71 protein</fullName>
    </submittedName>
</protein>
<dbReference type="CDD" id="cd11577">
    <property type="entry name" value="GH71"/>
    <property type="match status" value="1"/>
</dbReference>
<proteinExistence type="predicted"/>
<dbReference type="EMBL" id="KV407454">
    <property type="protein sequence ID" value="KZF26917.1"/>
    <property type="molecule type" value="Genomic_DNA"/>
</dbReference>
<keyword evidence="2" id="KW-0378">Hydrolase</keyword>
<dbReference type="STRING" id="1328760.A0A165K2P4"/>
<dbReference type="Proteomes" id="UP000076632">
    <property type="component" value="Unassembled WGS sequence"/>
</dbReference>
<keyword evidence="3" id="KW-1185">Reference proteome</keyword>
<feature type="chain" id="PRO_5007860482" evidence="1">
    <location>
        <begin position="21"/>
        <end position="424"/>
    </location>
</feature>
<gene>
    <name evidence="2" type="ORF">L228DRAFT_265266</name>
</gene>
<dbReference type="OrthoDB" id="3257981at2759"/>
<dbReference type="InterPro" id="IPR005197">
    <property type="entry name" value="Glyco_hydro_71"/>
</dbReference>
<dbReference type="GeneID" id="28899811"/>
<sequence length="424" mass="46541">MLFTYIIFAVLALVSHTVWAAPPKAVFAHMIMGNSDLNDWLDDIQKAKDAHIDAFAMNIGVGSDQNLPSLQAAYQAANQIGGFGLFISFDYMANGAWDAGDVVNLLNTFKDEPSQFKVDGIPLVSTFEGANNGGDWTWIKQQLDVYFVPCWSTLGAADVALDSNVDGGFSWNAWPDGASDMESVFDKAYIEALGDKSYMMPVSPWFYTNLASYEKNWVWRGDDLWFDRWQQIIELQPAMVEIISWNDVGESHHIGPIRSSGVPEGAWYVDGMDHEHFRDVLPYFIDQYKNGNSTAPTVDKEGITYYYRVTPADACSNGGTTGNDPAYQATVDPNLVVQDNIYVDALVSSPAWVTVQIGNNPLLTLRAMHAGVNHFSVPFSGQTGNVTVGLYRDGTTLAQDTGLAITTDCPNGMTNYNAFAGGSF</sequence>
<evidence type="ECO:0000313" key="3">
    <source>
        <dbReference type="Proteomes" id="UP000076632"/>
    </source>
</evidence>
<dbReference type="RefSeq" id="XP_018192472.1">
    <property type="nucleotide sequence ID" value="XM_018334674.1"/>
</dbReference>
<evidence type="ECO:0000256" key="1">
    <source>
        <dbReference type="SAM" id="SignalP"/>
    </source>
</evidence>
<dbReference type="InParanoid" id="A0A165K2P4"/>
<keyword evidence="1" id="KW-0732">Signal</keyword>
<name>A0A165K2P4_XYLHT</name>
<dbReference type="GO" id="GO:0051118">
    <property type="term" value="F:glucan endo-1,3-alpha-glucosidase activity"/>
    <property type="evidence" value="ECO:0007669"/>
    <property type="project" value="InterPro"/>
</dbReference>
<dbReference type="OMA" id="PYYIARY"/>
<dbReference type="Gene3D" id="3.20.20.80">
    <property type="entry name" value="Glycosidases"/>
    <property type="match status" value="1"/>
</dbReference>
<organism evidence="2 3">
    <name type="scientific">Xylona heveae (strain CBS 132557 / TC161)</name>
    <dbReference type="NCBI Taxonomy" id="1328760"/>
    <lineage>
        <taxon>Eukaryota</taxon>
        <taxon>Fungi</taxon>
        <taxon>Dikarya</taxon>
        <taxon>Ascomycota</taxon>
        <taxon>Pezizomycotina</taxon>
        <taxon>Xylonomycetes</taxon>
        <taxon>Xylonales</taxon>
        <taxon>Xylonaceae</taxon>
        <taxon>Xylona</taxon>
    </lineage>
</organism>
<dbReference type="AlphaFoldDB" id="A0A165K2P4"/>
<accession>A0A165K2P4</accession>
<reference evidence="2 3" key="1">
    <citation type="journal article" date="2016" name="Fungal Biol.">
        <title>The genome of Xylona heveae provides a window into fungal endophytism.</title>
        <authorList>
            <person name="Gazis R."/>
            <person name="Kuo A."/>
            <person name="Riley R."/>
            <person name="LaButti K."/>
            <person name="Lipzen A."/>
            <person name="Lin J."/>
            <person name="Amirebrahimi M."/>
            <person name="Hesse C.N."/>
            <person name="Spatafora J.W."/>
            <person name="Henrissat B."/>
            <person name="Hainaut M."/>
            <person name="Grigoriev I.V."/>
            <person name="Hibbett D.S."/>
        </authorList>
    </citation>
    <scope>NUCLEOTIDE SEQUENCE [LARGE SCALE GENOMIC DNA]</scope>
    <source>
        <strain evidence="2 3">TC161</strain>
    </source>
</reference>